<reference evidence="4 5" key="1">
    <citation type="submission" date="2016-06" db="EMBL/GenBank/DDBJ databases">
        <authorList>
            <person name="Kjaerup R.B."/>
            <person name="Dalgaard T.S."/>
            <person name="Juul-Madsen H.R."/>
        </authorList>
    </citation>
    <scope>NUCLEOTIDE SEQUENCE [LARGE SCALE GENOMIC DNA]</scope>
    <source>
        <strain evidence="4 5">E3012</strain>
    </source>
</reference>
<comment type="caution">
    <text evidence="4">The sequence shown here is derived from an EMBL/GenBank/DDBJ whole genome shotgun (WGS) entry which is preliminary data.</text>
</comment>
<dbReference type="AlphaFoldDB" id="A0A1B9D8E4"/>
<evidence type="ECO:0000256" key="1">
    <source>
        <dbReference type="ARBA" id="ARBA00023172"/>
    </source>
</evidence>
<dbReference type="Proteomes" id="UP000092683">
    <property type="component" value="Unassembled WGS sequence"/>
</dbReference>
<organism evidence="4 5">
    <name type="scientific">Mycobacterium malmoense</name>
    <dbReference type="NCBI Taxonomy" id="1780"/>
    <lineage>
        <taxon>Bacteria</taxon>
        <taxon>Bacillati</taxon>
        <taxon>Actinomycetota</taxon>
        <taxon>Actinomycetes</taxon>
        <taxon>Mycobacteriales</taxon>
        <taxon>Mycobacteriaceae</taxon>
        <taxon>Mycobacterium</taxon>
    </lineage>
</organism>
<dbReference type="GO" id="GO:0003677">
    <property type="term" value="F:DNA binding"/>
    <property type="evidence" value="ECO:0007669"/>
    <property type="project" value="InterPro"/>
</dbReference>
<feature type="domain" description="Tyr recombinase" evidence="3">
    <location>
        <begin position="1"/>
        <end position="141"/>
    </location>
</feature>
<sequence>MRVPVGRGGQLVPVQQYGGPLKTAGSAAPIPVPRELTLLLSAAVARHPSDWLVPRAINGGDRPCSPNTVEAAIRDARAQVEGLPDRFCFHDLRHYLASLLIASGAHIKTVQTRIRHATAATTLDVYGHLWPDTDESTRAAIGAAIGVRGKPAADRLRTGGAQSGDMSRSEGLADG</sequence>
<accession>A0A1B9D8E4</accession>
<dbReference type="GO" id="GO:0015074">
    <property type="term" value="P:DNA integration"/>
    <property type="evidence" value="ECO:0007669"/>
    <property type="project" value="InterPro"/>
</dbReference>
<protein>
    <recommendedName>
        <fullName evidence="3">Tyr recombinase domain-containing protein</fullName>
    </recommendedName>
</protein>
<keyword evidence="1" id="KW-0233">DNA recombination</keyword>
<evidence type="ECO:0000313" key="4">
    <source>
        <dbReference type="EMBL" id="OCB54505.1"/>
    </source>
</evidence>
<dbReference type="EMBL" id="MBEE01000118">
    <property type="protein sequence ID" value="OCB54505.1"/>
    <property type="molecule type" value="Genomic_DNA"/>
</dbReference>
<dbReference type="PROSITE" id="PS51898">
    <property type="entry name" value="TYR_RECOMBINASE"/>
    <property type="match status" value="1"/>
</dbReference>
<name>A0A1B9D8E4_MYCMA</name>
<dbReference type="Pfam" id="PF00589">
    <property type="entry name" value="Phage_integrase"/>
    <property type="match status" value="1"/>
</dbReference>
<feature type="region of interest" description="Disordered" evidence="2">
    <location>
        <begin position="150"/>
        <end position="175"/>
    </location>
</feature>
<dbReference type="OrthoDB" id="1822491at2"/>
<evidence type="ECO:0000313" key="5">
    <source>
        <dbReference type="Proteomes" id="UP000092683"/>
    </source>
</evidence>
<dbReference type="InterPro" id="IPR011010">
    <property type="entry name" value="DNA_brk_join_enz"/>
</dbReference>
<dbReference type="SUPFAM" id="SSF56349">
    <property type="entry name" value="DNA breaking-rejoining enzymes"/>
    <property type="match status" value="1"/>
</dbReference>
<dbReference type="GO" id="GO:0006310">
    <property type="term" value="P:DNA recombination"/>
    <property type="evidence" value="ECO:0007669"/>
    <property type="project" value="UniProtKB-KW"/>
</dbReference>
<evidence type="ECO:0000259" key="3">
    <source>
        <dbReference type="PROSITE" id="PS51898"/>
    </source>
</evidence>
<dbReference type="Gene3D" id="1.10.443.10">
    <property type="entry name" value="Intergrase catalytic core"/>
    <property type="match status" value="1"/>
</dbReference>
<dbReference type="InterPro" id="IPR013762">
    <property type="entry name" value="Integrase-like_cat_sf"/>
</dbReference>
<dbReference type="InterPro" id="IPR002104">
    <property type="entry name" value="Integrase_catalytic"/>
</dbReference>
<evidence type="ECO:0000256" key="2">
    <source>
        <dbReference type="SAM" id="MobiDB-lite"/>
    </source>
</evidence>
<proteinExistence type="predicted"/>
<gene>
    <name evidence="4" type="ORF">A5677_19915</name>
</gene>